<feature type="coiled-coil region" evidence="1">
    <location>
        <begin position="90"/>
        <end position="121"/>
    </location>
</feature>
<keyword evidence="3" id="KW-0131">Cell cycle</keyword>
<feature type="compositionally biased region" description="Gly residues" evidence="2">
    <location>
        <begin position="147"/>
        <end position="156"/>
    </location>
</feature>
<feature type="compositionally biased region" description="Pro residues" evidence="2">
    <location>
        <begin position="251"/>
        <end position="280"/>
    </location>
</feature>
<sequence>MDVQKKLDEIVGTVGSAKSMPMSASCVVNRAELLAKLEELRMALPGSLAQAQEVIGDRDQMVAAARQEAQRIIESAHSHRGSLISQTEVARQSQEEADRILAEARREAEEIRAEADDYVDSKLANFEVVLTKTIGSVDRGREKLLGRGPGAYGGDENGQYDQAPERSADPETLRHRADEYVDAKLGAVAAVLAKTLEAVGRGRQKLLGTEEDELGAHMAAQDAAGAAGLSTSDDDYLADLATSQHVADPRVPAPAPVHQPPMPAQQPMLPQQPPAPPEAPAQPEYADYYAQAGYQQDAYGYQQQYAHRDPYAAQPTHDYQPPAAAAPQPADDYGWQQPQHGYDPHAGYAEPQPLDGHQPPQQPRAAGTPALDETSLFDTSMINLDQLRQYEQGR</sequence>
<evidence type="ECO:0000256" key="2">
    <source>
        <dbReference type="SAM" id="MobiDB-lite"/>
    </source>
</evidence>
<name>A0A7H8NK39_9ACTN</name>
<keyword evidence="3" id="KW-0132">Cell division</keyword>
<dbReference type="AlphaFoldDB" id="A0A7H8NK39"/>
<evidence type="ECO:0000313" key="3">
    <source>
        <dbReference type="EMBL" id="QKW54812.1"/>
    </source>
</evidence>
<proteinExistence type="predicted"/>
<dbReference type="Proteomes" id="UP000509303">
    <property type="component" value="Chromosome"/>
</dbReference>
<feature type="region of interest" description="Disordered" evidence="2">
    <location>
        <begin position="248"/>
        <end position="282"/>
    </location>
</feature>
<dbReference type="GO" id="GO:0051301">
    <property type="term" value="P:cell division"/>
    <property type="evidence" value="ECO:0007669"/>
    <property type="project" value="UniProtKB-KW"/>
</dbReference>
<feature type="region of interest" description="Disordered" evidence="2">
    <location>
        <begin position="141"/>
        <end position="171"/>
    </location>
</feature>
<dbReference type="RefSeq" id="WP_176166453.1">
    <property type="nucleotide sequence ID" value="NZ_CP054929.1"/>
</dbReference>
<dbReference type="PANTHER" id="PTHR38010:SF1">
    <property type="entry name" value="SLR0848 PROTEIN"/>
    <property type="match status" value="1"/>
</dbReference>
<feature type="compositionally biased region" description="Low complexity" evidence="2">
    <location>
        <begin position="320"/>
        <end position="330"/>
    </location>
</feature>
<protein>
    <submittedName>
        <fullName evidence="3">Cell division initiation protein</fullName>
    </submittedName>
</protein>
<evidence type="ECO:0000256" key="1">
    <source>
        <dbReference type="SAM" id="Coils"/>
    </source>
</evidence>
<reference evidence="3 4" key="1">
    <citation type="submission" date="2020-06" db="EMBL/GenBank/DDBJ databases">
        <title>Genome mining for natural products.</title>
        <authorList>
            <person name="Zhang B."/>
            <person name="Shi J."/>
            <person name="Ge H."/>
        </authorList>
    </citation>
    <scope>NUCLEOTIDE SEQUENCE [LARGE SCALE GENOMIC DNA]</scope>
    <source>
        <strain evidence="3 4">NA00687</strain>
    </source>
</reference>
<feature type="region of interest" description="Disordered" evidence="2">
    <location>
        <begin position="312"/>
        <end position="379"/>
    </location>
</feature>
<keyword evidence="1" id="KW-0175">Coiled coil</keyword>
<organism evidence="3 4">
    <name type="scientific">Streptomyces buecherae</name>
    <dbReference type="NCBI Taxonomy" id="2763006"/>
    <lineage>
        <taxon>Bacteria</taxon>
        <taxon>Bacillati</taxon>
        <taxon>Actinomycetota</taxon>
        <taxon>Actinomycetes</taxon>
        <taxon>Kitasatosporales</taxon>
        <taxon>Streptomycetaceae</taxon>
        <taxon>Streptomyces</taxon>
    </lineage>
</organism>
<dbReference type="EMBL" id="CP054929">
    <property type="protein sequence ID" value="QKW54812.1"/>
    <property type="molecule type" value="Genomic_DNA"/>
</dbReference>
<dbReference type="PANTHER" id="PTHR38010">
    <property type="entry name" value="SLR0848 PROTEIN"/>
    <property type="match status" value="1"/>
</dbReference>
<keyword evidence="4" id="KW-1185">Reference proteome</keyword>
<evidence type="ECO:0000313" key="4">
    <source>
        <dbReference type="Proteomes" id="UP000509303"/>
    </source>
</evidence>
<dbReference type="CDD" id="cd06503">
    <property type="entry name" value="ATP-synt_Fo_b"/>
    <property type="match status" value="1"/>
</dbReference>
<accession>A0A7H8NK39</accession>
<gene>
    <name evidence="3" type="ORF">HUT08_27285</name>
</gene>